<protein>
    <submittedName>
        <fullName evidence="8">YIP1 family protein</fullName>
    </submittedName>
</protein>
<evidence type="ECO:0000256" key="5">
    <source>
        <dbReference type="SAM" id="MobiDB-lite"/>
    </source>
</evidence>
<accession>A0A2X0I8Y6</accession>
<keyword evidence="9" id="KW-1185">Reference proteome</keyword>
<keyword evidence="4 6" id="KW-0472">Membrane</keyword>
<sequence length="264" mass="27909">MKFGGGARGQQAEQVTAPRPVAVDPADEPGHTRAFTVPEMPAAGYDGYGPYGQAGRGGGYGEGDDRDEHVAVYRAGQPHPQVGSERLPWRELLRGILRQPTRTFAQMRTHHAWGPALVVSAVYGLVAGLAFGSTSDQVMHSTFAIALTILLSSAAGFVLCGLMLGSVTHALARRLGGDGAYAPTVTLAMLISWLTDAPRLVLALFLPAGNAVVQTLGWATWALCAWLLAAMVRQLHDLPWGKALTAGALQLIMLLVLIKLPTLG</sequence>
<evidence type="ECO:0000259" key="7">
    <source>
        <dbReference type="Pfam" id="PF04893"/>
    </source>
</evidence>
<comment type="subcellular location">
    <subcellularLocation>
        <location evidence="1">Membrane</location>
        <topology evidence="1">Multi-pass membrane protein</topology>
    </subcellularLocation>
</comment>
<feature type="transmembrane region" description="Helical" evidence="6">
    <location>
        <begin position="143"/>
        <end position="167"/>
    </location>
</feature>
<reference evidence="8 9" key="1">
    <citation type="submission" date="2018-06" db="EMBL/GenBank/DDBJ databases">
        <title>Streptacidiphilus pinicola sp. nov., isolated from pine grove soil.</title>
        <authorList>
            <person name="Roh S.G."/>
            <person name="Park S."/>
            <person name="Kim M.-K."/>
            <person name="Yun B.-R."/>
            <person name="Park J."/>
            <person name="Kim M.J."/>
            <person name="Kim Y.S."/>
            <person name="Kim S.B."/>
        </authorList>
    </citation>
    <scope>NUCLEOTIDE SEQUENCE [LARGE SCALE GENOMIC DNA]</scope>
    <source>
        <strain evidence="8 9">MMS16-CNU450</strain>
    </source>
</reference>
<dbReference type="Proteomes" id="UP000248889">
    <property type="component" value="Unassembled WGS sequence"/>
</dbReference>
<organism evidence="8 9">
    <name type="scientific">Streptacidiphilus pinicola</name>
    <dbReference type="NCBI Taxonomy" id="2219663"/>
    <lineage>
        <taxon>Bacteria</taxon>
        <taxon>Bacillati</taxon>
        <taxon>Actinomycetota</taxon>
        <taxon>Actinomycetes</taxon>
        <taxon>Kitasatosporales</taxon>
        <taxon>Streptomycetaceae</taxon>
        <taxon>Streptacidiphilus</taxon>
    </lineage>
</organism>
<dbReference type="EMBL" id="QKYN01000161">
    <property type="protein sequence ID" value="RAG81402.1"/>
    <property type="molecule type" value="Genomic_DNA"/>
</dbReference>
<evidence type="ECO:0000256" key="4">
    <source>
        <dbReference type="ARBA" id="ARBA00023136"/>
    </source>
</evidence>
<name>A0A2X0I8Y6_9ACTN</name>
<keyword evidence="3 6" id="KW-1133">Transmembrane helix</keyword>
<evidence type="ECO:0000256" key="6">
    <source>
        <dbReference type="SAM" id="Phobius"/>
    </source>
</evidence>
<gene>
    <name evidence="8" type="ORF">DN069_33030</name>
</gene>
<dbReference type="AlphaFoldDB" id="A0A2X0I8Y6"/>
<dbReference type="Pfam" id="PF04893">
    <property type="entry name" value="Yip1"/>
    <property type="match status" value="1"/>
</dbReference>
<dbReference type="GO" id="GO:0016020">
    <property type="term" value="C:membrane"/>
    <property type="evidence" value="ECO:0007669"/>
    <property type="project" value="UniProtKB-SubCell"/>
</dbReference>
<keyword evidence="2 6" id="KW-0812">Transmembrane</keyword>
<dbReference type="InterPro" id="IPR006977">
    <property type="entry name" value="Yip1_dom"/>
</dbReference>
<evidence type="ECO:0000256" key="2">
    <source>
        <dbReference type="ARBA" id="ARBA00022692"/>
    </source>
</evidence>
<feature type="transmembrane region" description="Helical" evidence="6">
    <location>
        <begin position="201"/>
        <end position="228"/>
    </location>
</feature>
<evidence type="ECO:0000256" key="1">
    <source>
        <dbReference type="ARBA" id="ARBA00004141"/>
    </source>
</evidence>
<feature type="region of interest" description="Disordered" evidence="5">
    <location>
        <begin position="1"/>
        <end position="41"/>
    </location>
</feature>
<feature type="domain" description="Yip1" evidence="7">
    <location>
        <begin position="95"/>
        <end position="257"/>
    </location>
</feature>
<comment type="caution">
    <text evidence="8">The sequence shown here is derived from an EMBL/GenBank/DDBJ whole genome shotgun (WGS) entry which is preliminary data.</text>
</comment>
<feature type="transmembrane region" description="Helical" evidence="6">
    <location>
        <begin position="112"/>
        <end position="131"/>
    </location>
</feature>
<evidence type="ECO:0000256" key="3">
    <source>
        <dbReference type="ARBA" id="ARBA00022989"/>
    </source>
</evidence>
<feature type="transmembrane region" description="Helical" evidence="6">
    <location>
        <begin position="240"/>
        <end position="258"/>
    </location>
</feature>
<evidence type="ECO:0000313" key="8">
    <source>
        <dbReference type="EMBL" id="RAG81402.1"/>
    </source>
</evidence>
<evidence type="ECO:0000313" key="9">
    <source>
        <dbReference type="Proteomes" id="UP000248889"/>
    </source>
</evidence>
<proteinExistence type="predicted"/>